<dbReference type="GO" id="GO:0016301">
    <property type="term" value="F:kinase activity"/>
    <property type="evidence" value="ECO:0007669"/>
    <property type="project" value="UniProtKB-KW"/>
</dbReference>
<accession>A0ABQ2N2E1</accession>
<dbReference type="PANTHER" id="PTHR24421">
    <property type="entry name" value="NITRATE/NITRITE SENSOR PROTEIN NARX-RELATED"/>
    <property type="match status" value="1"/>
</dbReference>
<feature type="transmembrane region" description="Helical" evidence="9">
    <location>
        <begin position="81"/>
        <end position="101"/>
    </location>
</feature>
<comment type="catalytic activity">
    <reaction evidence="1">
        <text>ATP + protein L-histidine = ADP + protein N-phospho-L-histidine.</text>
        <dbReference type="EC" id="2.7.13.3"/>
    </reaction>
</comment>
<dbReference type="EC" id="2.7.13.3" evidence="2"/>
<dbReference type="InterPro" id="IPR011712">
    <property type="entry name" value="Sig_transdc_His_kin_sub3_dim/P"/>
</dbReference>
<sequence>MTTSSPPLVRRMSRRAWSTTLYCLGGFLEIIGMWSLPGFMPTDGGEPSDLSVGYWLIALLLWVSVFFRARYPLAPTIAGGLLALAGSSYLLLFIGLHHLMVRARKPVVHKLFGLALGVVVLSVLRDGLTPWGDDLAVLFTVAPSSVIPSAVLGGFSFAGLVLFTVIERSRRAGRVLQDRVDREHDRASQLDEELARKSERERIAREMHDTLASRLSAVALQGDELALAVSEGDPQADAIARSLRQEARRSLDDLRGLLGELREGPGADYDPSQHSMRRIGELVRTARATGTSVDALVLVDGVDRAAAVLDHTVYRIVQEALTNATKHAARAPISISVEASPATGVRVRVTNPLRGASELAAHGSRTGLIGIRERVDQLGGACEIGERDGEFVVDVSLPWVEVETE</sequence>
<dbReference type="Gene3D" id="1.20.5.1930">
    <property type="match status" value="1"/>
</dbReference>
<dbReference type="Pfam" id="PF02518">
    <property type="entry name" value="HATPase_c"/>
    <property type="match status" value="1"/>
</dbReference>
<keyword evidence="4" id="KW-0808">Transferase</keyword>
<evidence type="ECO:0000313" key="13">
    <source>
        <dbReference type="Proteomes" id="UP000638043"/>
    </source>
</evidence>
<dbReference type="InterPro" id="IPR003594">
    <property type="entry name" value="HATPase_dom"/>
</dbReference>
<dbReference type="Gene3D" id="3.30.565.10">
    <property type="entry name" value="Histidine kinase-like ATPase, C-terminal domain"/>
    <property type="match status" value="1"/>
</dbReference>
<dbReference type="CDD" id="cd16917">
    <property type="entry name" value="HATPase_UhpB-NarQ-NarX-like"/>
    <property type="match status" value="1"/>
</dbReference>
<keyword evidence="8" id="KW-0902">Two-component regulatory system</keyword>
<dbReference type="RefSeq" id="WP_188700825.1">
    <property type="nucleotide sequence ID" value="NZ_BMMQ01000004.1"/>
</dbReference>
<feature type="transmembrane region" description="Helical" evidence="9">
    <location>
        <begin position="136"/>
        <end position="166"/>
    </location>
</feature>
<evidence type="ECO:0000256" key="4">
    <source>
        <dbReference type="ARBA" id="ARBA00022679"/>
    </source>
</evidence>
<dbReference type="Proteomes" id="UP000638043">
    <property type="component" value="Unassembled WGS sequence"/>
</dbReference>
<keyword evidence="3" id="KW-0597">Phosphoprotein</keyword>
<keyword evidence="7" id="KW-0067">ATP-binding</keyword>
<name>A0ABQ2N2E1_9MICO</name>
<evidence type="ECO:0000256" key="5">
    <source>
        <dbReference type="ARBA" id="ARBA00022741"/>
    </source>
</evidence>
<keyword evidence="9" id="KW-0812">Transmembrane</keyword>
<evidence type="ECO:0000256" key="6">
    <source>
        <dbReference type="ARBA" id="ARBA00022777"/>
    </source>
</evidence>
<dbReference type="InterPro" id="IPR036890">
    <property type="entry name" value="HATPase_C_sf"/>
</dbReference>
<gene>
    <name evidence="12" type="ORF">GCM10010910_15300</name>
</gene>
<dbReference type="PANTHER" id="PTHR24421:SF10">
    <property type="entry name" value="NITRATE_NITRITE SENSOR PROTEIN NARQ"/>
    <property type="match status" value="1"/>
</dbReference>
<evidence type="ECO:0000256" key="7">
    <source>
        <dbReference type="ARBA" id="ARBA00022840"/>
    </source>
</evidence>
<evidence type="ECO:0000256" key="8">
    <source>
        <dbReference type="ARBA" id="ARBA00023012"/>
    </source>
</evidence>
<comment type="caution">
    <text evidence="12">The sequence shown here is derived from an EMBL/GenBank/DDBJ whole genome shotgun (WGS) entry which is preliminary data.</text>
</comment>
<keyword evidence="5" id="KW-0547">Nucleotide-binding</keyword>
<keyword evidence="9" id="KW-0472">Membrane</keyword>
<keyword evidence="13" id="KW-1185">Reference proteome</keyword>
<evidence type="ECO:0000313" key="12">
    <source>
        <dbReference type="EMBL" id="GGO63247.1"/>
    </source>
</evidence>
<evidence type="ECO:0000256" key="3">
    <source>
        <dbReference type="ARBA" id="ARBA00022553"/>
    </source>
</evidence>
<reference evidence="13" key="1">
    <citation type="journal article" date="2019" name="Int. J. Syst. Evol. Microbiol.">
        <title>The Global Catalogue of Microorganisms (GCM) 10K type strain sequencing project: providing services to taxonomists for standard genome sequencing and annotation.</title>
        <authorList>
            <consortium name="The Broad Institute Genomics Platform"/>
            <consortium name="The Broad Institute Genome Sequencing Center for Infectious Disease"/>
            <person name="Wu L."/>
            <person name="Ma J."/>
        </authorList>
    </citation>
    <scope>NUCLEOTIDE SEQUENCE [LARGE SCALE GENOMIC DNA]</scope>
    <source>
        <strain evidence="13">CGMCC 4.7181</strain>
    </source>
</reference>
<keyword evidence="6 12" id="KW-0418">Kinase</keyword>
<keyword evidence="9" id="KW-1133">Transmembrane helix</keyword>
<feature type="domain" description="Histidine kinase/HSP90-like ATPase" evidence="10">
    <location>
        <begin position="312"/>
        <end position="397"/>
    </location>
</feature>
<evidence type="ECO:0000259" key="10">
    <source>
        <dbReference type="Pfam" id="PF02518"/>
    </source>
</evidence>
<feature type="transmembrane region" description="Helical" evidence="9">
    <location>
        <begin position="52"/>
        <end position="69"/>
    </location>
</feature>
<proteinExistence type="predicted"/>
<evidence type="ECO:0000256" key="1">
    <source>
        <dbReference type="ARBA" id="ARBA00000085"/>
    </source>
</evidence>
<dbReference type="InterPro" id="IPR050482">
    <property type="entry name" value="Sensor_HK_TwoCompSys"/>
</dbReference>
<organism evidence="12 13">
    <name type="scientific">Microbacterium nanhaiense</name>
    <dbReference type="NCBI Taxonomy" id="1301026"/>
    <lineage>
        <taxon>Bacteria</taxon>
        <taxon>Bacillati</taxon>
        <taxon>Actinomycetota</taxon>
        <taxon>Actinomycetes</taxon>
        <taxon>Micrococcales</taxon>
        <taxon>Microbacteriaceae</taxon>
        <taxon>Microbacterium</taxon>
    </lineage>
</organism>
<protein>
    <recommendedName>
        <fullName evidence="2">histidine kinase</fullName>
        <ecNumber evidence="2">2.7.13.3</ecNumber>
    </recommendedName>
</protein>
<feature type="transmembrane region" description="Helical" evidence="9">
    <location>
        <begin position="21"/>
        <end position="40"/>
    </location>
</feature>
<dbReference type="SUPFAM" id="SSF55874">
    <property type="entry name" value="ATPase domain of HSP90 chaperone/DNA topoisomerase II/histidine kinase"/>
    <property type="match status" value="1"/>
</dbReference>
<dbReference type="EMBL" id="BMMQ01000004">
    <property type="protein sequence ID" value="GGO63247.1"/>
    <property type="molecule type" value="Genomic_DNA"/>
</dbReference>
<evidence type="ECO:0000256" key="2">
    <source>
        <dbReference type="ARBA" id="ARBA00012438"/>
    </source>
</evidence>
<evidence type="ECO:0000259" key="11">
    <source>
        <dbReference type="Pfam" id="PF07730"/>
    </source>
</evidence>
<evidence type="ECO:0000256" key="9">
    <source>
        <dbReference type="SAM" id="Phobius"/>
    </source>
</evidence>
<feature type="domain" description="Signal transduction histidine kinase subgroup 3 dimerisation and phosphoacceptor" evidence="11">
    <location>
        <begin position="199"/>
        <end position="264"/>
    </location>
</feature>
<dbReference type="Pfam" id="PF07730">
    <property type="entry name" value="HisKA_3"/>
    <property type="match status" value="1"/>
</dbReference>